<comment type="caution">
    <text evidence="7">The sequence shown here is derived from an EMBL/GenBank/DDBJ whole genome shotgun (WGS) entry which is preliminary data.</text>
</comment>
<dbReference type="RefSeq" id="XP_049133202.1">
    <property type="nucleotide sequence ID" value="XM_049277245.1"/>
</dbReference>
<reference evidence="7 8" key="1">
    <citation type="submission" date="2022-03" db="EMBL/GenBank/DDBJ databases">
        <title>Genome data of Colletotrichum spp.</title>
        <authorList>
            <person name="Utami Y.D."/>
            <person name="Hiruma K."/>
        </authorList>
    </citation>
    <scope>NUCLEOTIDE SEQUENCE [LARGE SCALE GENOMIC DNA]</scope>
    <source>
        <strain evidence="7 8">MAFF 239500</strain>
    </source>
</reference>
<feature type="compositionally biased region" description="Basic and acidic residues" evidence="5">
    <location>
        <begin position="1283"/>
        <end position="1297"/>
    </location>
</feature>
<dbReference type="PANTHER" id="PTHR19359">
    <property type="entry name" value="CYTOCHROME B5"/>
    <property type="match status" value="1"/>
</dbReference>
<evidence type="ECO:0000256" key="5">
    <source>
        <dbReference type="SAM" id="MobiDB-lite"/>
    </source>
</evidence>
<feature type="region of interest" description="Disordered" evidence="5">
    <location>
        <begin position="82"/>
        <end position="101"/>
    </location>
</feature>
<evidence type="ECO:0000256" key="3">
    <source>
        <dbReference type="ARBA" id="ARBA00023004"/>
    </source>
</evidence>
<dbReference type="InterPro" id="IPR018506">
    <property type="entry name" value="Cyt_B5_heme-BS"/>
</dbReference>
<dbReference type="SUPFAM" id="SSF55856">
    <property type="entry name" value="Cytochrome b5-like heme/steroid binding domain"/>
    <property type="match status" value="1"/>
</dbReference>
<dbReference type="Pfam" id="PF00173">
    <property type="entry name" value="Cyt-b5"/>
    <property type="match status" value="1"/>
</dbReference>
<evidence type="ECO:0000313" key="7">
    <source>
        <dbReference type="EMBL" id="GKT50852.1"/>
    </source>
</evidence>
<evidence type="ECO:0000256" key="4">
    <source>
        <dbReference type="ARBA" id="ARBA00038168"/>
    </source>
</evidence>
<dbReference type="EMBL" id="BQXU01000041">
    <property type="protein sequence ID" value="GKT50852.1"/>
    <property type="molecule type" value="Genomic_DNA"/>
</dbReference>
<evidence type="ECO:0000313" key="8">
    <source>
        <dbReference type="Proteomes" id="UP001055115"/>
    </source>
</evidence>
<dbReference type="InterPro" id="IPR050668">
    <property type="entry name" value="Cytochrome_b5"/>
</dbReference>
<gene>
    <name evidence="7" type="ORF">ColSpa_11033</name>
</gene>
<keyword evidence="3" id="KW-0408">Iron</keyword>
<dbReference type="PROSITE" id="PS00191">
    <property type="entry name" value="CYTOCHROME_B5_1"/>
    <property type="match status" value="1"/>
</dbReference>
<proteinExistence type="inferred from homology"/>
<feature type="region of interest" description="Disordered" evidence="5">
    <location>
        <begin position="1190"/>
        <end position="1264"/>
    </location>
</feature>
<keyword evidence="1" id="KW-0349">Heme</keyword>
<dbReference type="GO" id="GO:0016020">
    <property type="term" value="C:membrane"/>
    <property type="evidence" value="ECO:0007669"/>
    <property type="project" value="TreeGrafter"/>
</dbReference>
<evidence type="ECO:0000256" key="2">
    <source>
        <dbReference type="ARBA" id="ARBA00022723"/>
    </source>
</evidence>
<keyword evidence="8" id="KW-1185">Reference proteome</keyword>
<dbReference type="GO" id="GO:0020037">
    <property type="term" value="F:heme binding"/>
    <property type="evidence" value="ECO:0007669"/>
    <property type="project" value="InterPro"/>
</dbReference>
<sequence length="1297" mass="148643">MAANDPKLPWWAQPFFPELDAEGTDFRDYTPTPKPNAFDLDRLFFAEHLQLLRFGGLRAYEALVLQQLEPYTPRLVLPRGLSGYNSSDSSENEEDTNEAYENDDDAYIIDDKKGGSSLFNIYKPSNPTLASWVERDFVEVDETKWFKLFQKERWASYFNSDPKQLSVDIDNKEHWRKLSRVIEIANRILSEVLDQEWVASFLDTRARDICEPVSSGNGSQTWADTAIYRVAPLPPESRISKEQARKVLDDNAHYFFWGFHMPDEYPGVTGRTLQVPDKKRTTWHWMTLALTYMEPVFIESTPEDPEGRQAAVGMAKTFFKEERWAEAGYSLENAVFGTAMKNHWATSAGRLLYLGMCGMSPQTCETSLHFRYDSWSPVNPFLDTLLGIPAIFPCALTTSDFWNIHVRKYGCSSLRWSWVCEGKSKKINDETQMRPAKIMEIPFKYSRYDELNRSMKAVAEKLRKRRLDLKRLRPWYAEEYDVWCGTVYADTSLRNSLMSFVIALYGRSIMNEATAIDCVDQMVKPYNRLSDLEEVSPESKRPSKLFYQALGFLGQAALPVRTRPIPYEDDSFGEYLDRMRPALRPSFAGNADFADVLFQYGKASLENRKSKTLYKASSPSHDRELCMGNARLAFLRWKILGYVTVSLANDFELEWQWMRRQLDQAPLDDVVLEWTGLTWRYLRNYVGQPDHQSSSFFRPEQRPAHHSEGVDADIPAWAIARPVIASASTPARSAAARLPFYSIAEVGEHQKLKNPVIWGCLWNGKEMGVYDITEMLPNKTWDGALRNHITRPAPAPVCRMLRPDVIGDDCLRWLQDQGPVGYLVTPRRKEDIRINDGTLGKPRWVTFAEDVFDVTEINFKPELQDLETIITETTNGDPVVEAVNKGWHPDVIQEALRPYKIGWVWNKLGERHHRHHRVFTANEVNWHTTRETGIYTIIHDCVYDFTTFVDLHPGGSSIIEEVAGTDGTDLWAGYHSDPYSDFGLDVYKVLEGLQIGSIVQERDTKTVSPNEICIRDYIFSKDDFATSEIKENDRSLDHLAGYWGTDATAEMDKKVIPEVYRQLWERLDVITAKVVTPRDRLPYMSRKDLEGMNGKEKPGGFNESYVSDGKYVYNLTSYFPKPALLRYSRPNLLLESLKLKAGSVLSTNLPVEDGMKQWLWNTSQHRIIALYRTPKHTHITAEKTVAWRNSYRRTPSTKPKVAPEPGSSAVKANQASAPAPTPFTVRPLYPLRKKQKSQRDGPENPYPKLSQFEPSDAAGDFSAEMIQATAKTTLEQMGFAVGPEKRVSGQKRKMEDW</sequence>
<dbReference type="PROSITE" id="PS50255">
    <property type="entry name" value="CYTOCHROME_B5_2"/>
    <property type="match status" value="1"/>
</dbReference>
<evidence type="ECO:0000256" key="1">
    <source>
        <dbReference type="ARBA" id="ARBA00022617"/>
    </source>
</evidence>
<feature type="domain" description="Cytochrome b5 heme-binding" evidence="6">
    <location>
        <begin position="916"/>
        <end position="999"/>
    </location>
</feature>
<name>A0AA37URI7_9PEZI</name>
<dbReference type="InterPro" id="IPR001199">
    <property type="entry name" value="Cyt_B5-like_heme/steroid-bd"/>
</dbReference>
<dbReference type="InterPro" id="IPR036400">
    <property type="entry name" value="Cyt_B5-like_heme/steroid_sf"/>
</dbReference>
<keyword evidence="2" id="KW-0479">Metal-binding</keyword>
<evidence type="ECO:0000259" key="6">
    <source>
        <dbReference type="PROSITE" id="PS50255"/>
    </source>
</evidence>
<organism evidence="7 8">
    <name type="scientific">Colletotrichum spaethianum</name>
    <dbReference type="NCBI Taxonomy" id="700344"/>
    <lineage>
        <taxon>Eukaryota</taxon>
        <taxon>Fungi</taxon>
        <taxon>Dikarya</taxon>
        <taxon>Ascomycota</taxon>
        <taxon>Pezizomycotina</taxon>
        <taxon>Sordariomycetes</taxon>
        <taxon>Hypocreomycetidae</taxon>
        <taxon>Glomerellales</taxon>
        <taxon>Glomerellaceae</taxon>
        <taxon>Colletotrichum</taxon>
        <taxon>Colletotrichum spaethianum species complex</taxon>
    </lineage>
</organism>
<dbReference type="GO" id="GO:0046872">
    <property type="term" value="F:metal ion binding"/>
    <property type="evidence" value="ECO:0007669"/>
    <property type="project" value="UniProtKB-KW"/>
</dbReference>
<feature type="compositionally biased region" description="Acidic residues" evidence="5">
    <location>
        <begin position="90"/>
        <end position="101"/>
    </location>
</feature>
<dbReference type="Proteomes" id="UP001055115">
    <property type="component" value="Unassembled WGS sequence"/>
</dbReference>
<protein>
    <submittedName>
        <fullName evidence="7">Cytochrome b5</fullName>
    </submittedName>
</protein>
<dbReference type="Gene3D" id="3.10.120.10">
    <property type="entry name" value="Cytochrome b5-like heme/steroid binding domain"/>
    <property type="match status" value="1"/>
</dbReference>
<accession>A0AA37URI7</accession>
<feature type="region of interest" description="Disordered" evidence="5">
    <location>
        <begin position="1277"/>
        <end position="1297"/>
    </location>
</feature>
<comment type="similarity">
    <text evidence="4">Belongs to the cytochrome b5 family.</text>
</comment>
<dbReference type="SMART" id="SM01117">
    <property type="entry name" value="Cyt-b5"/>
    <property type="match status" value="1"/>
</dbReference>
<dbReference type="GeneID" id="73331835"/>